<dbReference type="GO" id="GO:0006355">
    <property type="term" value="P:regulation of DNA-templated transcription"/>
    <property type="evidence" value="ECO:0007669"/>
    <property type="project" value="InterPro"/>
</dbReference>
<evidence type="ECO:0000256" key="3">
    <source>
        <dbReference type="ARBA" id="ARBA00023163"/>
    </source>
</evidence>
<dbReference type="InterPro" id="IPR000792">
    <property type="entry name" value="Tscrpt_reg_LuxR_C"/>
</dbReference>
<dbReference type="InterPro" id="IPR036388">
    <property type="entry name" value="WH-like_DNA-bd_sf"/>
</dbReference>
<evidence type="ECO:0000256" key="4">
    <source>
        <dbReference type="PROSITE-ProRule" id="PRU00169"/>
    </source>
</evidence>
<feature type="domain" description="HTH luxR-type" evidence="5">
    <location>
        <begin position="132"/>
        <end position="197"/>
    </location>
</feature>
<feature type="domain" description="Response regulatory" evidence="6">
    <location>
        <begin position="3"/>
        <end position="119"/>
    </location>
</feature>
<gene>
    <name evidence="7" type="ORF">FNH06_01980</name>
</gene>
<dbReference type="Pfam" id="PF00196">
    <property type="entry name" value="GerE"/>
    <property type="match status" value="1"/>
</dbReference>
<accession>A0A558AMV8</accession>
<dbReference type="Gene3D" id="1.10.10.10">
    <property type="entry name" value="Winged helix-like DNA-binding domain superfamily/Winged helix DNA-binding domain"/>
    <property type="match status" value="1"/>
</dbReference>
<dbReference type="Gene3D" id="3.40.50.2300">
    <property type="match status" value="1"/>
</dbReference>
<comment type="caution">
    <text evidence="4">Lacks conserved residue(s) required for the propagation of feature annotation.</text>
</comment>
<dbReference type="PRINTS" id="PR00038">
    <property type="entry name" value="HTHLUXR"/>
</dbReference>
<reference evidence="7 8" key="1">
    <citation type="submission" date="2019-07" db="EMBL/GenBank/DDBJ databases">
        <title>New species of Amycolatopsis and Streptomyces.</title>
        <authorList>
            <person name="Duangmal K."/>
            <person name="Teo W.F.A."/>
            <person name="Lipun K."/>
        </authorList>
    </citation>
    <scope>NUCLEOTIDE SEQUENCE [LARGE SCALE GENOMIC DNA]</scope>
    <source>
        <strain evidence="7 8">JCM 30562</strain>
    </source>
</reference>
<keyword evidence="8" id="KW-1185">Reference proteome</keyword>
<dbReference type="PROSITE" id="PS50043">
    <property type="entry name" value="HTH_LUXR_2"/>
    <property type="match status" value="1"/>
</dbReference>
<sequence>MTTVLIHDDRRSIRDGLSRVMSAVPGVSHIDCVVDTDELLATYRRHPADLVLIGTQRAVHAGVEATRRLLAHDPRAAVIVFGAPDDTATITAAIATGARGFLQWTASRPVLVAMLAHALVSTAPAPIPRQRPDRLDIQLTDRELQVLYGISQGKSNTQIGRDLYLSEDTVKTHARRLYAKLRVRDRAHAVASGLRHGLIT</sequence>
<dbReference type="SUPFAM" id="SSF46894">
    <property type="entry name" value="C-terminal effector domain of the bipartite response regulators"/>
    <property type="match status" value="1"/>
</dbReference>
<keyword evidence="2" id="KW-0238">DNA-binding</keyword>
<dbReference type="SMART" id="SM00421">
    <property type="entry name" value="HTH_LUXR"/>
    <property type="match status" value="1"/>
</dbReference>
<name>A0A558AMV8_9PSEU</name>
<organism evidence="7 8">
    <name type="scientific">Amycolatopsis acidiphila</name>
    <dbReference type="NCBI Taxonomy" id="715473"/>
    <lineage>
        <taxon>Bacteria</taxon>
        <taxon>Bacillati</taxon>
        <taxon>Actinomycetota</taxon>
        <taxon>Actinomycetes</taxon>
        <taxon>Pseudonocardiales</taxon>
        <taxon>Pseudonocardiaceae</taxon>
        <taxon>Amycolatopsis</taxon>
    </lineage>
</organism>
<keyword evidence="1" id="KW-0805">Transcription regulation</keyword>
<dbReference type="GO" id="GO:0003677">
    <property type="term" value="F:DNA binding"/>
    <property type="evidence" value="ECO:0007669"/>
    <property type="project" value="UniProtKB-KW"/>
</dbReference>
<dbReference type="CDD" id="cd06170">
    <property type="entry name" value="LuxR_C_like"/>
    <property type="match status" value="1"/>
</dbReference>
<dbReference type="InterPro" id="IPR001789">
    <property type="entry name" value="Sig_transdc_resp-reg_receiver"/>
</dbReference>
<keyword evidence="3" id="KW-0804">Transcription</keyword>
<dbReference type="Pfam" id="PF00072">
    <property type="entry name" value="Response_reg"/>
    <property type="match status" value="1"/>
</dbReference>
<evidence type="ECO:0000313" key="8">
    <source>
        <dbReference type="Proteomes" id="UP000318578"/>
    </source>
</evidence>
<dbReference type="PANTHER" id="PTHR43214:SF24">
    <property type="entry name" value="TRANSCRIPTIONAL REGULATORY PROTEIN NARL-RELATED"/>
    <property type="match status" value="1"/>
</dbReference>
<evidence type="ECO:0000313" key="7">
    <source>
        <dbReference type="EMBL" id="TVT25598.1"/>
    </source>
</evidence>
<evidence type="ECO:0000259" key="5">
    <source>
        <dbReference type="PROSITE" id="PS50043"/>
    </source>
</evidence>
<dbReference type="SMART" id="SM00448">
    <property type="entry name" value="REC"/>
    <property type="match status" value="1"/>
</dbReference>
<dbReference type="Proteomes" id="UP000318578">
    <property type="component" value="Unassembled WGS sequence"/>
</dbReference>
<dbReference type="SUPFAM" id="SSF52172">
    <property type="entry name" value="CheY-like"/>
    <property type="match status" value="1"/>
</dbReference>
<dbReference type="InterPro" id="IPR016032">
    <property type="entry name" value="Sig_transdc_resp-reg_C-effctor"/>
</dbReference>
<protein>
    <submittedName>
        <fullName evidence="7">Response regulator transcription factor</fullName>
    </submittedName>
</protein>
<dbReference type="PROSITE" id="PS00622">
    <property type="entry name" value="HTH_LUXR_1"/>
    <property type="match status" value="1"/>
</dbReference>
<evidence type="ECO:0000256" key="2">
    <source>
        <dbReference type="ARBA" id="ARBA00023125"/>
    </source>
</evidence>
<dbReference type="InterPro" id="IPR039420">
    <property type="entry name" value="WalR-like"/>
</dbReference>
<proteinExistence type="predicted"/>
<dbReference type="EMBL" id="VJZA01000002">
    <property type="protein sequence ID" value="TVT25598.1"/>
    <property type="molecule type" value="Genomic_DNA"/>
</dbReference>
<evidence type="ECO:0000259" key="6">
    <source>
        <dbReference type="PROSITE" id="PS50110"/>
    </source>
</evidence>
<dbReference type="AlphaFoldDB" id="A0A558AMV8"/>
<dbReference type="InterPro" id="IPR011006">
    <property type="entry name" value="CheY-like_superfamily"/>
</dbReference>
<dbReference type="PROSITE" id="PS50110">
    <property type="entry name" value="RESPONSE_REGULATORY"/>
    <property type="match status" value="1"/>
</dbReference>
<comment type="caution">
    <text evidence="7">The sequence shown here is derived from an EMBL/GenBank/DDBJ whole genome shotgun (WGS) entry which is preliminary data.</text>
</comment>
<dbReference type="GO" id="GO:0000160">
    <property type="term" value="P:phosphorelay signal transduction system"/>
    <property type="evidence" value="ECO:0007669"/>
    <property type="project" value="InterPro"/>
</dbReference>
<dbReference type="OrthoDB" id="9808843at2"/>
<dbReference type="PANTHER" id="PTHR43214">
    <property type="entry name" value="TWO-COMPONENT RESPONSE REGULATOR"/>
    <property type="match status" value="1"/>
</dbReference>
<dbReference type="RefSeq" id="WP_144632695.1">
    <property type="nucleotide sequence ID" value="NZ_BNAX01000021.1"/>
</dbReference>
<evidence type="ECO:0000256" key="1">
    <source>
        <dbReference type="ARBA" id="ARBA00023015"/>
    </source>
</evidence>